<feature type="chain" id="PRO_5008265427" evidence="2">
    <location>
        <begin position="21"/>
        <end position="567"/>
    </location>
</feature>
<dbReference type="GO" id="GO:0005793">
    <property type="term" value="C:endoplasmic reticulum-Golgi intermediate compartment"/>
    <property type="evidence" value="ECO:0007669"/>
    <property type="project" value="TreeGrafter"/>
</dbReference>
<evidence type="ECO:0000313" key="3">
    <source>
        <dbReference type="EMBL" id="KPV74695.1"/>
    </source>
</evidence>
<dbReference type="GO" id="GO:0005537">
    <property type="term" value="F:D-mannose binding"/>
    <property type="evidence" value="ECO:0007669"/>
    <property type="project" value="TreeGrafter"/>
</dbReference>
<dbReference type="AlphaFoldDB" id="A0A194S2E9"/>
<dbReference type="GO" id="GO:0030134">
    <property type="term" value="C:COPII-coated ER to Golgi transport vesicle"/>
    <property type="evidence" value="ECO:0007669"/>
    <property type="project" value="TreeGrafter"/>
</dbReference>
<organism evidence="3 4">
    <name type="scientific">Rhodotorula graminis (strain WP1)</name>
    <dbReference type="NCBI Taxonomy" id="578459"/>
    <lineage>
        <taxon>Eukaryota</taxon>
        <taxon>Fungi</taxon>
        <taxon>Dikarya</taxon>
        <taxon>Basidiomycota</taxon>
        <taxon>Pucciniomycotina</taxon>
        <taxon>Microbotryomycetes</taxon>
        <taxon>Sporidiobolales</taxon>
        <taxon>Sporidiobolaceae</taxon>
        <taxon>Rhodotorula</taxon>
    </lineage>
</organism>
<dbReference type="STRING" id="578459.A0A194S2E9"/>
<proteinExistence type="predicted"/>
<dbReference type="Proteomes" id="UP000053890">
    <property type="component" value="Unassembled WGS sequence"/>
</dbReference>
<dbReference type="Gene3D" id="2.60.120.200">
    <property type="match status" value="1"/>
</dbReference>
<reference evidence="3 4" key="1">
    <citation type="journal article" date="2015" name="Front. Microbiol.">
        <title>Genome sequence of the plant growth promoting endophytic yeast Rhodotorula graminis WP1.</title>
        <authorList>
            <person name="Firrincieli A."/>
            <person name="Otillar R."/>
            <person name="Salamov A."/>
            <person name="Schmutz J."/>
            <person name="Khan Z."/>
            <person name="Redman R.S."/>
            <person name="Fleck N.D."/>
            <person name="Lindquist E."/>
            <person name="Grigoriev I.V."/>
            <person name="Doty S.L."/>
        </authorList>
    </citation>
    <scope>NUCLEOTIDE SEQUENCE [LARGE SCALE GENOMIC DNA]</scope>
    <source>
        <strain evidence="3 4">WP1</strain>
    </source>
</reference>
<evidence type="ECO:0000313" key="4">
    <source>
        <dbReference type="Proteomes" id="UP000053890"/>
    </source>
</evidence>
<dbReference type="SUPFAM" id="SSF49899">
    <property type="entry name" value="Concanavalin A-like lectins/glucanases"/>
    <property type="match status" value="1"/>
</dbReference>
<gene>
    <name evidence="3" type="ORF">RHOBADRAFT_53651</name>
</gene>
<dbReference type="OrthoDB" id="10265193at2759"/>
<dbReference type="EMBL" id="KQ474079">
    <property type="protein sequence ID" value="KPV74695.1"/>
    <property type="molecule type" value="Genomic_DNA"/>
</dbReference>
<feature type="region of interest" description="Disordered" evidence="1">
    <location>
        <begin position="138"/>
        <end position="165"/>
    </location>
</feature>
<dbReference type="GO" id="GO:0000139">
    <property type="term" value="C:Golgi membrane"/>
    <property type="evidence" value="ECO:0007669"/>
    <property type="project" value="TreeGrafter"/>
</dbReference>
<dbReference type="PANTHER" id="PTHR12223:SF28">
    <property type="entry name" value="LECTIN, MANNOSE BINDING 1 LIKE"/>
    <property type="match status" value="1"/>
</dbReference>
<keyword evidence="2" id="KW-0732">Signal</keyword>
<dbReference type="GeneID" id="28977382"/>
<dbReference type="InterPro" id="IPR051136">
    <property type="entry name" value="Intracellular_Lectin-GPT"/>
</dbReference>
<dbReference type="GO" id="GO:0006888">
    <property type="term" value="P:endoplasmic reticulum to Golgi vesicle-mediated transport"/>
    <property type="evidence" value="ECO:0007669"/>
    <property type="project" value="TreeGrafter"/>
</dbReference>
<protein>
    <submittedName>
        <fullName evidence="3">Uncharacterized protein</fullName>
    </submittedName>
</protein>
<dbReference type="PANTHER" id="PTHR12223">
    <property type="entry name" value="VESICULAR MANNOSE-BINDING LECTIN"/>
    <property type="match status" value="1"/>
</dbReference>
<evidence type="ECO:0000256" key="2">
    <source>
        <dbReference type="SAM" id="SignalP"/>
    </source>
</evidence>
<dbReference type="CDD" id="cd07308">
    <property type="entry name" value="lectin_leg-like"/>
    <property type="match status" value="1"/>
</dbReference>
<evidence type="ECO:0000256" key="1">
    <source>
        <dbReference type="SAM" id="MobiDB-lite"/>
    </source>
</evidence>
<sequence length="567" mass="60197">MLLLPAGAALLAAGAAHAAAQDTWAVPPNLHYAQDASWRGVDADGTVRGFDVSGHSTVIPGVHDFIRLVPGTPLAHGAIFSRQPLKAKEWIAEIAFRVHGPPATGLAEMDENGHQKRLHKGGRGLAFWATKSGLPGPATISSDPSVKVSPPPPAVPETRSSTDADVSLFGGRTSFDGLGVIFDSAPTAPVWRRSDPRNLIGDAEHETWGVGATGVVSGVIDDATQKWLDSERGSGPEGEEEAAYLDKAFGECEAAFRNAQGLLWARIAHFNHTVRVDLDLSPHTTLAKAGRHYEHNCFSLEGVTLPVGTFVGISGLASGNTEPDVVDVYAMDVFEILPNGDADAAHPVVTDEPVEEVLAEPLEGTSSEAVPILTHEIFVSQARMVEAIDDLARKVESVQNVVSDLARRGSVNPFAGIVPLTSQVGGQGSADAASSAHLASLDARLSTILSTLQSRDASSQPGGLDVHDALVRIQQLSDQVLLEVQSVAHKLDQSSTQSSASSSVLQAKTGELVNLARQAEERALELATKGDWSKWLWMVGGVGAGFALTRWKDSRKRDDVWDERKFL</sequence>
<name>A0A194S2E9_RHOGW</name>
<keyword evidence="4" id="KW-1185">Reference proteome</keyword>
<dbReference type="InterPro" id="IPR013320">
    <property type="entry name" value="ConA-like_dom_sf"/>
</dbReference>
<feature type="signal peptide" evidence="2">
    <location>
        <begin position="1"/>
        <end position="20"/>
    </location>
</feature>
<dbReference type="OMA" id="EWIVEIA"/>
<accession>A0A194S2E9</accession>
<dbReference type="RefSeq" id="XP_018270744.1">
    <property type="nucleotide sequence ID" value="XM_018416934.1"/>
</dbReference>
<dbReference type="GO" id="GO:0005789">
    <property type="term" value="C:endoplasmic reticulum membrane"/>
    <property type="evidence" value="ECO:0007669"/>
    <property type="project" value="TreeGrafter"/>
</dbReference>